<dbReference type="Pfam" id="PF01124">
    <property type="entry name" value="MAPEG"/>
    <property type="match status" value="1"/>
</dbReference>
<gene>
    <name evidence="6" type="primary">yecN</name>
    <name evidence="6" type="ORF">ASD8599_02595</name>
</gene>
<dbReference type="RefSeq" id="WP_108828879.1">
    <property type="nucleotide sequence ID" value="NZ_OMOR01000001.1"/>
</dbReference>
<dbReference type="SUPFAM" id="SSF161084">
    <property type="entry name" value="MAPEG domain-like"/>
    <property type="match status" value="1"/>
</dbReference>
<dbReference type="PANTHER" id="PTHR35814:SF1">
    <property type="entry name" value="GLUTATHIONE S-TRANSFERASE-RELATED"/>
    <property type="match status" value="1"/>
</dbReference>
<evidence type="ECO:0000256" key="4">
    <source>
        <dbReference type="ARBA" id="ARBA00023136"/>
    </source>
</evidence>
<dbReference type="InterPro" id="IPR023352">
    <property type="entry name" value="MAPEG-like_dom_sf"/>
</dbReference>
<protein>
    <submittedName>
        <fullName evidence="6">Inner membrane protein YecN</fullName>
    </submittedName>
</protein>
<proteinExistence type="predicted"/>
<dbReference type="PANTHER" id="PTHR35814">
    <property type="match status" value="1"/>
</dbReference>
<keyword evidence="3 5" id="KW-1133">Transmembrane helix</keyword>
<evidence type="ECO:0000256" key="3">
    <source>
        <dbReference type="ARBA" id="ARBA00022989"/>
    </source>
</evidence>
<dbReference type="EMBL" id="OMOR01000001">
    <property type="protein sequence ID" value="SPH21846.1"/>
    <property type="molecule type" value="Genomic_DNA"/>
</dbReference>
<keyword evidence="2 5" id="KW-0812">Transmembrane</keyword>
<sequence length="129" mass="13974">MSLVITSLYAGLIALLFIALSVRVVRYRRGNRVSVGHQGHKDLEQRMRAQANCGEYAPMGLILLLISEIQGAPPVALHVLGIMLVAGRIMHAIGFSKHPQIMGLRVGGMVLTFSMIVFTALGLLAHALF</sequence>
<keyword evidence="4 5" id="KW-0472">Membrane</keyword>
<dbReference type="GO" id="GO:0016020">
    <property type="term" value="C:membrane"/>
    <property type="evidence" value="ECO:0007669"/>
    <property type="project" value="UniProtKB-SubCell"/>
</dbReference>
<comment type="subcellular location">
    <subcellularLocation>
        <location evidence="1">Membrane</location>
    </subcellularLocation>
</comment>
<dbReference type="AlphaFoldDB" id="A0A2R8BFL3"/>
<name>A0A2R8BFL3_9RHOB</name>
<accession>A0A2R8BFL3</accession>
<feature type="transmembrane region" description="Helical" evidence="5">
    <location>
        <begin position="6"/>
        <end position="25"/>
    </location>
</feature>
<evidence type="ECO:0000256" key="2">
    <source>
        <dbReference type="ARBA" id="ARBA00022692"/>
    </source>
</evidence>
<dbReference type="OrthoDB" id="7619858at2"/>
<evidence type="ECO:0000313" key="6">
    <source>
        <dbReference type="EMBL" id="SPH21846.1"/>
    </source>
</evidence>
<evidence type="ECO:0000256" key="1">
    <source>
        <dbReference type="ARBA" id="ARBA00004370"/>
    </source>
</evidence>
<feature type="transmembrane region" description="Helical" evidence="5">
    <location>
        <begin position="106"/>
        <end position="128"/>
    </location>
</feature>
<evidence type="ECO:0000256" key="5">
    <source>
        <dbReference type="SAM" id="Phobius"/>
    </source>
</evidence>
<dbReference type="Proteomes" id="UP000244880">
    <property type="component" value="Unassembled WGS sequence"/>
</dbReference>
<organism evidence="6 7">
    <name type="scientific">Ascidiaceihabitans donghaensis</name>
    <dbReference type="NCBI Taxonomy" id="1510460"/>
    <lineage>
        <taxon>Bacteria</taxon>
        <taxon>Pseudomonadati</taxon>
        <taxon>Pseudomonadota</taxon>
        <taxon>Alphaproteobacteria</taxon>
        <taxon>Rhodobacterales</taxon>
        <taxon>Paracoccaceae</taxon>
        <taxon>Ascidiaceihabitans</taxon>
    </lineage>
</organism>
<dbReference type="InterPro" id="IPR001129">
    <property type="entry name" value="Membr-assoc_MAPEG"/>
</dbReference>
<evidence type="ECO:0000313" key="7">
    <source>
        <dbReference type="Proteomes" id="UP000244880"/>
    </source>
</evidence>
<keyword evidence="7" id="KW-1185">Reference proteome</keyword>
<reference evidence="6 7" key="1">
    <citation type="submission" date="2018-03" db="EMBL/GenBank/DDBJ databases">
        <authorList>
            <person name="Keele B.F."/>
        </authorList>
    </citation>
    <scope>NUCLEOTIDE SEQUENCE [LARGE SCALE GENOMIC DNA]</scope>
    <source>
        <strain evidence="6 7">CECT 8599</strain>
    </source>
</reference>
<dbReference type="Gene3D" id="1.20.120.550">
    <property type="entry name" value="Membrane associated eicosanoid/glutathione metabolism-like domain"/>
    <property type="match status" value="1"/>
</dbReference>